<reference evidence="2" key="1">
    <citation type="submission" date="2011-04" db="EMBL/GenBank/DDBJ databases">
        <title>Evolution of plant cell wall degrading machinery underlies the functional diversity of forest fungi.</title>
        <authorList>
            <consortium name="US DOE Joint Genome Institute (JGI-PGF)"/>
            <person name="Eastwood D.C."/>
            <person name="Floudas D."/>
            <person name="Binder M."/>
            <person name="Majcherczyk A."/>
            <person name="Schneider P."/>
            <person name="Aerts A."/>
            <person name="Asiegbu F.O."/>
            <person name="Baker S.E."/>
            <person name="Barry K."/>
            <person name="Bendiksby M."/>
            <person name="Blumentritt M."/>
            <person name="Coutinho P.M."/>
            <person name="Cullen D."/>
            <person name="Cullen D."/>
            <person name="Gathman A."/>
            <person name="Goodell B."/>
            <person name="Henrissat B."/>
            <person name="Ihrmark K."/>
            <person name="Kauserud H."/>
            <person name="Kohler A."/>
            <person name="LaButti K."/>
            <person name="Lapidus A."/>
            <person name="Lavin J.L."/>
            <person name="Lee Y.-H."/>
            <person name="Lindquist E."/>
            <person name="Lilly W."/>
            <person name="Lucas S."/>
            <person name="Morin E."/>
            <person name="Murat C."/>
            <person name="Oguiza J.A."/>
            <person name="Park J."/>
            <person name="Pisabarro A.G."/>
            <person name="Riley R."/>
            <person name="Rosling A."/>
            <person name="Salamov A."/>
            <person name="Schmidt O."/>
            <person name="Schmutz J."/>
            <person name="Skrede I."/>
            <person name="Stenlid J."/>
            <person name="Wiebenga A."/>
            <person name="Xie X."/>
            <person name="Kues U."/>
            <person name="Hibbett D.S."/>
            <person name="Hoffmeister D."/>
            <person name="Hogberg N."/>
            <person name="Martin F."/>
            <person name="Grigoriev I.V."/>
            <person name="Watkinson S.C."/>
        </authorList>
    </citation>
    <scope>NUCLEOTIDE SEQUENCE</scope>
    <source>
        <strain evidence="2">S7.9</strain>
    </source>
</reference>
<protein>
    <submittedName>
        <fullName evidence="2">Uncharacterized protein</fullName>
    </submittedName>
</protein>
<dbReference type="KEGG" id="sla:SERLADRAFT_436048"/>
<dbReference type="HOGENOM" id="CLU_2185547_0_0_1"/>
<feature type="compositionally biased region" description="Low complexity" evidence="1">
    <location>
        <begin position="77"/>
        <end position="98"/>
    </location>
</feature>
<gene>
    <name evidence="2" type="ORF">SERLADRAFT_436048</name>
</gene>
<dbReference type="AlphaFoldDB" id="F8NR42"/>
<dbReference type="GeneID" id="18814628"/>
<dbReference type="Proteomes" id="UP000008064">
    <property type="component" value="Unassembled WGS sequence"/>
</dbReference>
<organism>
    <name type="scientific">Serpula lacrymans var. lacrymans (strain S7.9)</name>
    <name type="common">Dry rot fungus</name>
    <dbReference type="NCBI Taxonomy" id="578457"/>
    <lineage>
        <taxon>Eukaryota</taxon>
        <taxon>Fungi</taxon>
        <taxon>Dikarya</taxon>
        <taxon>Basidiomycota</taxon>
        <taxon>Agaricomycotina</taxon>
        <taxon>Agaricomycetes</taxon>
        <taxon>Agaricomycetidae</taxon>
        <taxon>Boletales</taxon>
        <taxon>Coniophorineae</taxon>
        <taxon>Serpulaceae</taxon>
        <taxon>Serpula</taxon>
    </lineage>
</organism>
<feature type="compositionally biased region" description="Polar residues" evidence="1">
    <location>
        <begin position="100"/>
        <end position="109"/>
    </location>
</feature>
<name>F8NR42_SERL9</name>
<evidence type="ECO:0000256" key="1">
    <source>
        <dbReference type="SAM" id="MobiDB-lite"/>
    </source>
</evidence>
<evidence type="ECO:0000313" key="2">
    <source>
        <dbReference type="EMBL" id="EGO26215.1"/>
    </source>
</evidence>
<accession>F8NR42</accession>
<feature type="region of interest" description="Disordered" evidence="1">
    <location>
        <begin position="29"/>
        <end position="109"/>
    </location>
</feature>
<sequence>MCDIGFSSNNEQGNFVGVLDSSSNKYISRANETTPPCSSGGLPPLPSVPIGNYTEEEEVAVMSGKGNETPISSSGQSLSGDDWSSPSYSSDDIPSLPSTPIINNTVEEE</sequence>
<dbReference type="EMBL" id="GL945432">
    <property type="protein sequence ID" value="EGO26215.1"/>
    <property type="molecule type" value="Genomic_DNA"/>
</dbReference>
<dbReference type="RefSeq" id="XP_007316388.1">
    <property type="nucleotide sequence ID" value="XM_007316326.1"/>
</dbReference>
<proteinExistence type="predicted"/>